<dbReference type="Gene3D" id="3.50.50.60">
    <property type="entry name" value="FAD/NAD(P)-binding domain"/>
    <property type="match status" value="1"/>
</dbReference>
<gene>
    <name evidence="6" type="ORF">A6769_37720</name>
</gene>
<evidence type="ECO:0000256" key="2">
    <source>
        <dbReference type="ARBA" id="ARBA00010790"/>
    </source>
</evidence>
<dbReference type="SUPFAM" id="SSF51905">
    <property type="entry name" value="FAD/NAD(P)-binding domain"/>
    <property type="match status" value="1"/>
</dbReference>
<feature type="domain" description="Glucose-methanol-choline oxidoreductase N-terminal" evidence="5">
    <location>
        <begin position="36"/>
        <end position="50"/>
    </location>
</feature>
<dbReference type="AlphaFoldDB" id="A0A367S0S7"/>
<organism evidence="6 7">
    <name type="scientific">Nostoc punctiforme NIES-2108</name>
    <dbReference type="NCBI Taxonomy" id="1356359"/>
    <lineage>
        <taxon>Bacteria</taxon>
        <taxon>Bacillati</taxon>
        <taxon>Cyanobacteriota</taxon>
        <taxon>Cyanophyceae</taxon>
        <taxon>Nostocales</taxon>
        <taxon>Nostocaceae</taxon>
        <taxon>Nostoc</taxon>
    </lineage>
</organism>
<comment type="similarity">
    <text evidence="2">Belongs to the GMC oxidoreductase family.</text>
</comment>
<keyword evidence="3" id="KW-0285">Flavoprotein</keyword>
<evidence type="ECO:0000259" key="5">
    <source>
        <dbReference type="PROSITE" id="PS00624"/>
    </source>
</evidence>
<dbReference type="GO" id="GO:0016614">
    <property type="term" value="F:oxidoreductase activity, acting on CH-OH group of donors"/>
    <property type="evidence" value="ECO:0007669"/>
    <property type="project" value="InterPro"/>
</dbReference>
<dbReference type="InterPro" id="IPR012132">
    <property type="entry name" value="GMC_OxRdtase"/>
</dbReference>
<proteinExistence type="inferred from homology"/>
<evidence type="ECO:0000313" key="7">
    <source>
        <dbReference type="Proteomes" id="UP000252085"/>
    </source>
</evidence>
<dbReference type="PANTHER" id="PTHR11552">
    <property type="entry name" value="GLUCOSE-METHANOL-CHOLINE GMC OXIDOREDUCTASE"/>
    <property type="match status" value="1"/>
</dbReference>
<sequence>MTRLLFEQTHAVGVEYLHEGMLYQVRVNQEVILSAGAFESPKLLLQSGIGDAEYLQGLGISVVADLPGVGQNLQDHLIFPIVQQTTQEVYPAITSNVSEAGLFLPSVAKLTREERKSCNLDLVAK</sequence>
<evidence type="ECO:0000313" key="6">
    <source>
        <dbReference type="EMBL" id="RCJ42365.1"/>
    </source>
</evidence>
<accession>A0A367S0S7</accession>
<evidence type="ECO:0000256" key="4">
    <source>
        <dbReference type="ARBA" id="ARBA00022827"/>
    </source>
</evidence>
<comment type="caution">
    <text evidence="6">The sequence shown here is derived from an EMBL/GenBank/DDBJ whole genome shotgun (WGS) entry which is preliminary data.</text>
</comment>
<evidence type="ECO:0000256" key="1">
    <source>
        <dbReference type="ARBA" id="ARBA00001974"/>
    </source>
</evidence>
<evidence type="ECO:0000256" key="3">
    <source>
        <dbReference type="ARBA" id="ARBA00022630"/>
    </source>
</evidence>
<name>A0A367S0S7_NOSPU</name>
<keyword evidence="4" id="KW-0274">FAD</keyword>
<dbReference type="PROSITE" id="PS00624">
    <property type="entry name" value="GMC_OXRED_2"/>
    <property type="match status" value="1"/>
</dbReference>
<comment type="cofactor">
    <cofactor evidence="1">
        <name>FAD</name>
        <dbReference type="ChEBI" id="CHEBI:57692"/>
    </cofactor>
</comment>
<reference evidence="7" key="1">
    <citation type="submission" date="2016-04" db="EMBL/GenBank/DDBJ databases">
        <authorList>
            <person name="Tabuchi Yagui T.R."/>
        </authorList>
    </citation>
    <scope>NUCLEOTIDE SEQUENCE [LARGE SCALE GENOMIC DNA]</scope>
</reference>
<dbReference type="GO" id="GO:0050660">
    <property type="term" value="F:flavin adenine dinucleotide binding"/>
    <property type="evidence" value="ECO:0007669"/>
    <property type="project" value="InterPro"/>
</dbReference>
<dbReference type="Proteomes" id="UP000252085">
    <property type="component" value="Unassembled WGS sequence"/>
</dbReference>
<dbReference type="InterPro" id="IPR036188">
    <property type="entry name" value="FAD/NAD-bd_sf"/>
</dbReference>
<dbReference type="Pfam" id="PF00732">
    <property type="entry name" value="GMC_oxred_N"/>
    <property type="match status" value="1"/>
</dbReference>
<dbReference type="InterPro" id="IPR000172">
    <property type="entry name" value="GMC_OxRdtase_N"/>
</dbReference>
<protein>
    <recommendedName>
        <fullName evidence="5">Glucose-methanol-choline oxidoreductase N-terminal domain-containing protein</fullName>
    </recommendedName>
</protein>
<dbReference type="EMBL" id="LXQE01000013">
    <property type="protein sequence ID" value="RCJ42365.1"/>
    <property type="molecule type" value="Genomic_DNA"/>
</dbReference>
<dbReference type="PANTHER" id="PTHR11552:SF147">
    <property type="entry name" value="CHOLINE DEHYDROGENASE, MITOCHONDRIAL"/>
    <property type="match status" value="1"/>
</dbReference>